<dbReference type="Proteomes" id="UP001632037">
    <property type="component" value="Unassembled WGS sequence"/>
</dbReference>
<evidence type="ECO:0000313" key="2">
    <source>
        <dbReference type="EMBL" id="KAL3656243.1"/>
    </source>
</evidence>
<gene>
    <name evidence="3" type="ORF">V7S43_018895</name>
    <name evidence="2" type="ORF">V7S43_018924</name>
</gene>
<reference evidence="2 4" key="1">
    <citation type="submission" date="2024-09" db="EMBL/GenBank/DDBJ databases">
        <title>Genome sequencing and assembly of Phytophthora oleae, isolate VK10A, causative agent of rot of olive drupes.</title>
        <authorList>
            <person name="Conti Taguali S."/>
            <person name="Riolo M."/>
            <person name="La Spada F."/>
            <person name="Cacciola S.O."/>
            <person name="Dionisio G."/>
        </authorList>
    </citation>
    <scope>NUCLEOTIDE SEQUENCE [LARGE SCALE GENOMIC DNA]</scope>
    <source>
        <strain evidence="2 4">VK10A</strain>
    </source>
</reference>
<feature type="region of interest" description="Disordered" evidence="1">
    <location>
        <begin position="1"/>
        <end position="112"/>
    </location>
</feature>
<accession>A0ABD3EPA0</accession>
<dbReference type="AlphaFoldDB" id="A0ABD3EPA0"/>
<evidence type="ECO:0000313" key="3">
    <source>
        <dbReference type="EMBL" id="KAL3656282.1"/>
    </source>
</evidence>
<protein>
    <submittedName>
        <fullName evidence="2">Uncharacterized protein</fullName>
    </submittedName>
</protein>
<feature type="compositionally biased region" description="Low complexity" evidence="1">
    <location>
        <begin position="80"/>
        <end position="90"/>
    </location>
</feature>
<name>A0ABD3EPA0_9STRA</name>
<evidence type="ECO:0000256" key="1">
    <source>
        <dbReference type="SAM" id="MobiDB-lite"/>
    </source>
</evidence>
<evidence type="ECO:0000313" key="4">
    <source>
        <dbReference type="Proteomes" id="UP001632037"/>
    </source>
</evidence>
<feature type="compositionally biased region" description="Low complexity" evidence="1">
    <location>
        <begin position="46"/>
        <end position="62"/>
    </location>
</feature>
<sequence>MFAKLRQRASSEKSAEVGDGHHPWCAEERHVPSEAGSPEVTSEPTAPSGDAAARAGALELPSCGTTVSSPPLHAEEAVAEARVPPEASPASKERGEFPLDKISLPSDTCVER</sequence>
<dbReference type="EMBL" id="JBIMZQ010000089">
    <property type="protein sequence ID" value="KAL3656243.1"/>
    <property type="molecule type" value="Genomic_DNA"/>
</dbReference>
<proteinExistence type="predicted"/>
<feature type="compositionally biased region" description="Basic and acidic residues" evidence="1">
    <location>
        <begin position="9"/>
        <end position="32"/>
    </location>
</feature>
<dbReference type="EMBL" id="JBIMZQ010000087">
    <property type="protein sequence ID" value="KAL3656282.1"/>
    <property type="molecule type" value="Genomic_DNA"/>
</dbReference>
<keyword evidence="4" id="KW-1185">Reference proteome</keyword>
<organism evidence="2 4">
    <name type="scientific">Phytophthora oleae</name>
    <dbReference type="NCBI Taxonomy" id="2107226"/>
    <lineage>
        <taxon>Eukaryota</taxon>
        <taxon>Sar</taxon>
        <taxon>Stramenopiles</taxon>
        <taxon>Oomycota</taxon>
        <taxon>Peronosporomycetes</taxon>
        <taxon>Peronosporales</taxon>
        <taxon>Peronosporaceae</taxon>
        <taxon>Phytophthora</taxon>
    </lineage>
</organism>
<comment type="caution">
    <text evidence="2">The sequence shown here is derived from an EMBL/GenBank/DDBJ whole genome shotgun (WGS) entry which is preliminary data.</text>
</comment>